<dbReference type="OMA" id="ACARTIC"/>
<dbReference type="RefSeq" id="XP_007388766.1">
    <property type="nucleotide sequence ID" value="XM_007388704.1"/>
</dbReference>
<evidence type="ECO:0000256" key="1">
    <source>
        <dbReference type="SAM" id="MobiDB-lite"/>
    </source>
</evidence>
<dbReference type="EMBL" id="JH687557">
    <property type="protein sequence ID" value="EIN03977.1"/>
    <property type="molecule type" value="Genomic_DNA"/>
</dbReference>
<evidence type="ECO:0000313" key="3">
    <source>
        <dbReference type="Proteomes" id="UP000054196"/>
    </source>
</evidence>
<feature type="region of interest" description="Disordered" evidence="1">
    <location>
        <begin position="1"/>
        <end position="24"/>
    </location>
</feature>
<accession>R7S2G8</accession>
<protein>
    <submittedName>
        <fullName evidence="2">Uncharacterized protein</fullName>
    </submittedName>
</protein>
<name>R7S2G8_PUNST</name>
<organism evidence="2 3">
    <name type="scientific">Punctularia strigosozonata (strain HHB-11173)</name>
    <name type="common">White-rot fungus</name>
    <dbReference type="NCBI Taxonomy" id="741275"/>
    <lineage>
        <taxon>Eukaryota</taxon>
        <taxon>Fungi</taxon>
        <taxon>Dikarya</taxon>
        <taxon>Basidiomycota</taxon>
        <taxon>Agaricomycotina</taxon>
        <taxon>Agaricomycetes</taxon>
        <taxon>Corticiales</taxon>
        <taxon>Punctulariaceae</taxon>
        <taxon>Punctularia</taxon>
    </lineage>
</organism>
<dbReference type="GeneID" id="18878152"/>
<proteinExistence type="predicted"/>
<dbReference type="AlphaFoldDB" id="R7S2G8"/>
<gene>
    <name evidence="2" type="ORF">PUNSTDRAFT_128533</name>
</gene>
<keyword evidence="3" id="KW-1185">Reference proteome</keyword>
<dbReference type="KEGG" id="psq:PUNSTDRAFT_128533"/>
<evidence type="ECO:0000313" key="2">
    <source>
        <dbReference type="EMBL" id="EIN03977.1"/>
    </source>
</evidence>
<dbReference type="OrthoDB" id="2269034at2759"/>
<feature type="compositionally biased region" description="Polar residues" evidence="1">
    <location>
        <begin position="12"/>
        <end position="24"/>
    </location>
</feature>
<reference evidence="3" key="1">
    <citation type="journal article" date="2012" name="Science">
        <title>The Paleozoic origin of enzymatic lignin decomposition reconstructed from 31 fungal genomes.</title>
        <authorList>
            <person name="Floudas D."/>
            <person name="Binder M."/>
            <person name="Riley R."/>
            <person name="Barry K."/>
            <person name="Blanchette R.A."/>
            <person name="Henrissat B."/>
            <person name="Martinez A.T."/>
            <person name="Otillar R."/>
            <person name="Spatafora J.W."/>
            <person name="Yadav J.S."/>
            <person name="Aerts A."/>
            <person name="Benoit I."/>
            <person name="Boyd A."/>
            <person name="Carlson A."/>
            <person name="Copeland A."/>
            <person name="Coutinho P.M."/>
            <person name="de Vries R.P."/>
            <person name="Ferreira P."/>
            <person name="Findley K."/>
            <person name="Foster B."/>
            <person name="Gaskell J."/>
            <person name="Glotzer D."/>
            <person name="Gorecki P."/>
            <person name="Heitman J."/>
            <person name="Hesse C."/>
            <person name="Hori C."/>
            <person name="Igarashi K."/>
            <person name="Jurgens J.A."/>
            <person name="Kallen N."/>
            <person name="Kersten P."/>
            <person name="Kohler A."/>
            <person name="Kuees U."/>
            <person name="Kumar T.K.A."/>
            <person name="Kuo A."/>
            <person name="LaButti K."/>
            <person name="Larrondo L.F."/>
            <person name="Lindquist E."/>
            <person name="Ling A."/>
            <person name="Lombard V."/>
            <person name="Lucas S."/>
            <person name="Lundell T."/>
            <person name="Martin R."/>
            <person name="McLaughlin D.J."/>
            <person name="Morgenstern I."/>
            <person name="Morin E."/>
            <person name="Murat C."/>
            <person name="Nagy L.G."/>
            <person name="Nolan M."/>
            <person name="Ohm R.A."/>
            <person name="Patyshakuliyeva A."/>
            <person name="Rokas A."/>
            <person name="Ruiz-Duenas F.J."/>
            <person name="Sabat G."/>
            <person name="Salamov A."/>
            <person name="Samejima M."/>
            <person name="Schmutz J."/>
            <person name="Slot J.C."/>
            <person name="St John F."/>
            <person name="Stenlid J."/>
            <person name="Sun H."/>
            <person name="Sun S."/>
            <person name="Syed K."/>
            <person name="Tsang A."/>
            <person name="Wiebenga A."/>
            <person name="Young D."/>
            <person name="Pisabarro A."/>
            <person name="Eastwood D.C."/>
            <person name="Martin F."/>
            <person name="Cullen D."/>
            <person name="Grigoriev I.V."/>
            <person name="Hibbett D.S."/>
        </authorList>
    </citation>
    <scope>NUCLEOTIDE SEQUENCE [LARGE SCALE GENOMIC DNA]</scope>
    <source>
        <strain evidence="3">HHB-11173 SS5</strain>
    </source>
</reference>
<sequence>MRRLRGPRPSVGENNPESTLGNLYQGSRGQVQLDYGSSNASPNYFQIAGNRDHPDSTTPSLVSVLASQRHPTLAQLQQTLTHLEQLVQQVTTNANSLWPAAVYNAPTHQAGPTESSISRLPPEVLGEIFWHCLPALPDAHFNLTFRPRTSEAPLSLARVCSLWRSIVLTTPRLHATLAIVQPAVHGLLPPQGTYFRGQPVTALQTMIARAGNLPLDVLLRSRRWLPGEAKACARTICSVSPRLRDLDLHYGCEDVVRKVFALPPDELPRLERLRIASHVLSGADHARVWAAPCLTSLELDNVRFAAPVALPALPLVRLTELVLKVHAPPVTVAQTLVILASAPALESLTVRLDDAACAVEAYEAGDQVLEELELPMIKSILVRGADGGRGWPGLEEFLERSGRVLGAPLERREVPMVHAVVLEAYAVAVSRDMEY</sequence>
<dbReference type="Proteomes" id="UP000054196">
    <property type="component" value="Unassembled WGS sequence"/>
</dbReference>
<dbReference type="HOGENOM" id="CLU_630269_0_0_1"/>